<evidence type="ECO:0000259" key="4">
    <source>
        <dbReference type="SMART" id="SM00822"/>
    </source>
</evidence>
<feature type="domain" description="Ketoreductase" evidence="4">
    <location>
        <begin position="18"/>
        <end position="195"/>
    </location>
</feature>
<comment type="caution">
    <text evidence="5">The sequence shown here is derived from an EMBL/GenBank/DDBJ whole genome shotgun (WGS) entry which is preliminary data.</text>
</comment>
<dbReference type="InterPro" id="IPR002347">
    <property type="entry name" value="SDR_fam"/>
</dbReference>
<dbReference type="EMBL" id="LGRX02006226">
    <property type="protein sequence ID" value="KAK3277166.1"/>
    <property type="molecule type" value="Genomic_DNA"/>
</dbReference>
<evidence type="ECO:0000313" key="5">
    <source>
        <dbReference type="EMBL" id="KAK3277166.1"/>
    </source>
</evidence>
<dbReference type="PRINTS" id="PR00081">
    <property type="entry name" value="GDHRDH"/>
</dbReference>
<dbReference type="CDD" id="cd05233">
    <property type="entry name" value="SDR_c"/>
    <property type="match status" value="1"/>
</dbReference>
<dbReference type="InterPro" id="IPR057326">
    <property type="entry name" value="KR_dom"/>
</dbReference>
<dbReference type="Proteomes" id="UP001190700">
    <property type="component" value="Unassembled WGS sequence"/>
</dbReference>
<proteinExistence type="inferred from homology"/>
<dbReference type="Gene3D" id="3.40.50.720">
    <property type="entry name" value="NAD(P)-binding Rossmann-like Domain"/>
    <property type="match status" value="1"/>
</dbReference>
<protein>
    <recommendedName>
        <fullName evidence="4">Ketoreductase domain-containing protein</fullName>
    </recommendedName>
</protein>
<dbReference type="GO" id="GO:0016491">
    <property type="term" value="F:oxidoreductase activity"/>
    <property type="evidence" value="ECO:0007669"/>
    <property type="project" value="UniProtKB-KW"/>
</dbReference>
<evidence type="ECO:0000256" key="2">
    <source>
        <dbReference type="ARBA" id="ARBA00023002"/>
    </source>
</evidence>
<reference evidence="5 6" key="1">
    <citation type="journal article" date="2015" name="Genome Biol. Evol.">
        <title>Comparative Genomics of a Bacterivorous Green Alga Reveals Evolutionary Causalities and Consequences of Phago-Mixotrophic Mode of Nutrition.</title>
        <authorList>
            <person name="Burns J.A."/>
            <person name="Paasch A."/>
            <person name="Narechania A."/>
            <person name="Kim E."/>
        </authorList>
    </citation>
    <scope>NUCLEOTIDE SEQUENCE [LARGE SCALE GENOMIC DNA]</scope>
    <source>
        <strain evidence="5 6">PLY_AMNH</strain>
    </source>
</reference>
<gene>
    <name evidence="5" type="ORF">CYMTET_14812</name>
</gene>
<organism evidence="5 6">
    <name type="scientific">Cymbomonas tetramitiformis</name>
    <dbReference type="NCBI Taxonomy" id="36881"/>
    <lineage>
        <taxon>Eukaryota</taxon>
        <taxon>Viridiplantae</taxon>
        <taxon>Chlorophyta</taxon>
        <taxon>Pyramimonadophyceae</taxon>
        <taxon>Pyramimonadales</taxon>
        <taxon>Pyramimonadaceae</taxon>
        <taxon>Cymbomonas</taxon>
    </lineage>
</organism>
<keyword evidence="2" id="KW-0560">Oxidoreductase</keyword>
<dbReference type="AlphaFoldDB" id="A0AAE0GFJ7"/>
<accession>A0AAE0GFJ7</accession>
<name>A0AAE0GFJ7_9CHLO</name>
<dbReference type="InterPro" id="IPR036291">
    <property type="entry name" value="NAD(P)-bd_dom_sf"/>
</dbReference>
<dbReference type="Pfam" id="PF13561">
    <property type="entry name" value="adh_short_C2"/>
    <property type="match status" value="1"/>
</dbReference>
<dbReference type="SUPFAM" id="SSF51735">
    <property type="entry name" value="NAD(P)-binding Rossmann-fold domains"/>
    <property type="match status" value="1"/>
</dbReference>
<sequence>MNRIARSTFCSGSGIPAAAYVVFGGTGGIGQELCRKLLSNGSQLVIAGRNEEKLDHLRTEFPTALFSRVDATDSKQVDAAISKALKEFGRVDGVANCAGSVLLKSAHTTSEAEFSSIISTNLLTSFQILKSSVKVMSRQKPKGGSIVLSSSAVAQMGLPNHEAIAAAKAGVQGLALSAAATYAPHNVRINCVAPGLTRTPMTDRITSNEASLKTSLSMHALRRIGEPQEVAAAMAFLLDPANSFITGQVLGVDGGLGSLR</sequence>
<comment type="similarity">
    <text evidence="1">Belongs to the short-chain dehydrogenases/reductases (SDR) family.</text>
</comment>
<evidence type="ECO:0000256" key="3">
    <source>
        <dbReference type="ARBA" id="ARBA00023027"/>
    </source>
</evidence>
<keyword evidence="3" id="KW-0520">NAD</keyword>
<dbReference type="PANTHER" id="PTHR24321:SF8">
    <property type="entry name" value="ESTRADIOL 17-BETA-DEHYDROGENASE 8-RELATED"/>
    <property type="match status" value="1"/>
</dbReference>
<dbReference type="SMART" id="SM00822">
    <property type="entry name" value="PKS_KR"/>
    <property type="match status" value="1"/>
</dbReference>
<keyword evidence="6" id="KW-1185">Reference proteome</keyword>
<dbReference type="FunFam" id="3.40.50.720:FF:000084">
    <property type="entry name" value="Short-chain dehydrogenase reductase"/>
    <property type="match status" value="1"/>
</dbReference>
<evidence type="ECO:0000313" key="6">
    <source>
        <dbReference type="Proteomes" id="UP001190700"/>
    </source>
</evidence>
<evidence type="ECO:0000256" key="1">
    <source>
        <dbReference type="ARBA" id="ARBA00006484"/>
    </source>
</evidence>
<dbReference type="PANTHER" id="PTHR24321">
    <property type="entry name" value="DEHYDROGENASES, SHORT CHAIN"/>
    <property type="match status" value="1"/>
</dbReference>